<keyword evidence="2" id="KW-1185">Reference proteome</keyword>
<evidence type="ECO:0000256" key="1">
    <source>
        <dbReference type="SAM" id="Phobius"/>
    </source>
</evidence>
<gene>
    <name evidence="3" type="primary">LOC111105983</name>
</gene>
<dbReference type="AlphaFoldDB" id="A0A8B8B0T0"/>
<protein>
    <submittedName>
        <fullName evidence="3">Uncharacterized protein LOC111105983</fullName>
    </submittedName>
</protein>
<dbReference type="Proteomes" id="UP000694844">
    <property type="component" value="Chromosome 8"/>
</dbReference>
<dbReference type="KEGG" id="cvn:111105983"/>
<dbReference type="GeneID" id="111105983"/>
<name>A0A8B8B0T0_CRAVI</name>
<keyword evidence="1" id="KW-0472">Membrane</keyword>
<keyword evidence="1" id="KW-0812">Transmembrane</keyword>
<dbReference type="RefSeq" id="XP_022296209.1">
    <property type="nucleotide sequence ID" value="XM_022440501.1"/>
</dbReference>
<proteinExistence type="predicted"/>
<evidence type="ECO:0000313" key="2">
    <source>
        <dbReference type="Proteomes" id="UP000694844"/>
    </source>
</evidence>
<sequence>MPFNSVFVAYVGFILMMAVVSSVVVEREMCLAQALAIHAVMKQEKCPDNLLNVDTVSERCSVLCKGLFITKTILIHERHCVGFNITFNLDYKKSTKFRDFPCGISRCFLEVIDFECFNEPLRNRDQGSGTGCTGNLNFELTKLLSC</sequence>
<accession>A0A8B8B0T0</accession>
<keyword evidence="1" id="KW-1133">Transmembrane helix</keyword>
<evidence type="ECO:0000313" key="3">
    <source>
        <dbReference type="RefSeq" id="XP_022296209.1"/>
    </source>
</evidence>
<reference evidence="3" key="1">
    <citation type="submission" date="2025-08" db="UniProtKB">
        <authorList>
            <consortium name="RefSeq"/>
        </authorList>
    </citation>
    <scope>IDENTIFICATION</scope>
    <source>
        <tissue evidence="3">Whole sample</tissue>
    </source>
</reference>
<feature type="transmembrane region" description="Helical" evidence="1">
    <location>
        <begin position="6"/>
        <end position="25"/>
    </location>
</feature>
<organism evidence="2 3">
    <name type="scientific">Crassostrea virginica</name>
    <name type="common">Eastern oyster</name>
    <dbReference type="NCBI Taxonomy" id="6565"/>
    <lineage>
        <taxon>Eukaryota</taxon>
        <taxon>Metazoa</taxon>
        <taxon>Spiralia</taxon>
        <taxon>Lophotrochozoa</taxon>
        <taxon>Mollusca</taxon>
        <taxon>Bivalvia</taxon>
        <taxon>Autobranchia</taxon>
        <taxon>Pteriomorphia</taxon>
        <taxon>Ostreida</taxon>
        <taxon>Ostreoidea</taxon>
        <taxon>Ostreidae</taxon>
        <taxon>Crassostrea</taxon>
    </lineage>
</organism>